<feature type="transmembrane region" description="Helical" evidence="7">
    <location>
        <begin position="111"/>
        <end position="131"/>
    </location>
</feature>
<dbReference type="EMBL" id="QRDZ01000023">
    <property type="protein sequence ID" value="RED64332.1"/>
    <property type="molecule type" value="Genomic_DNA"/>
</dbReference>
<keyword evidence="6 7" id="KW-0472">Membrane</keyword>
<dbReference type="Proteomes" id="UP000256977">
    <property type="component" value="Unassembled WGS sequence"/>
</dbReference>
<dbReference type="InterPro" id="IPR051393">
    <property type="entry name" value="ABC_transporter_permease"/>
</dbReference>
<keyword evidence="10" id="KW-1185">Reference proteome</keyword>
<dbReference type="SUPFAM" id="SSF160964">
    <property type="entry name" value="MalF N-terminal region-like"/>
    <property type="match status" value="1"/>
</dbReference>
<keyword evidence="5 7" id="KW-1133">Transmembrane helix</keyword>
<evidence type="ECO:0000313" key="10">
    <source>
        <dbReference type="Proteomes" id="UP000256977"/>
    </source>
</evidence>
<dbReference type="GO" id="GO:0055085">
    <property type="term" value="P:transmembrane transport"/>
    <property type="evidence" value="ECO:0007669"/>
    <property type="project" value="InterPro"/>
</dbReference>
<feature type="transmembrane region" description="Helical" evidence="7">
    <location>
        <begin position="137"/>
        <end position="154"/>
    </location>
</feature>
<evidence type="ECO:0000256" key="4">
    <source>
        <dbReference type="ARBA" id="ARBA00022692"/>
    </source>
</evidence>
<dbReference type="PANTHER" id="PTHR30193">
    <property type="entry name" value="ABC TRANSPORTER PERMEASE PROTEIN"/>
    <property type="match status" value="1"/>
</dbReference>
<dbReference type="CDD" id="cd06261">
    <property type="entry name" value="TM_PBP2"/>
    <property type="match status" value="1"/>
</dbReference>
<dbReference type="InterPro" id="IPR035906">
    <property type="entry name" value="MetI-like_sf"/>
</dbReference>
<comment type="similarity">
    <text evidence="7">Belongs to the binding-protein-dependent transport system permease family.</text>
</comment>
<reference evidence="9 10" key="1">
    <citation type="submission" date="2018-07" db="EMBL/GenBank/DDBJ databases">
        <title>Genomic Encyclopedia of Type Strains, Phase III (KMG-III): the genomes of soil and plant-associated and newly described type strains.</title>
        <authorList>
            <person name="Whitman W."/>
        </authorList>
    </citation>
    <scope>NUCLEOTIDE SEQUENCE [LARGE SCALE GENOMIC DNA]</scope>
    <source>
        <strain evidence="9 10">CECT 7287</strain>
    </source>
</reference>
<comment type="subcellular location">
    <subcellularLocation>
        <location evidence="1 7">Cell membrane</location>
        <topology evidence="1 7">Multi-pass membrane protein</topology>
    </subcellularLocation>
</comment>
<keyword evidence="3" id="KW-1003">Cell membrane</keyword>
<feature type="transmembrane region" description="Helical" evidence="7">
    <location>
        <begin position="77"/>
        <end position="99"/>
    </location>
</feature>
<feature type="transmembrane region" description="Helical" evidence="7">
    <location>
        <begin position="269"/>
        <end position="289"/>
    </location>
</feature>
<feature type="domain" description="ABC transmembrane type-1" evidence="8">
    <location>
        <begin position="73"/>
        <end position="285"/>
    </location>
</feature>
<sequence length="295" mass="32729">MKLQSAFGKREERAAWLFILPASIALLLFTFYPMINAFVISFKDYSLINPDSSFVGLDNYRSLMSDPKFLGSLRHSFHFAIVVIPVQTAVALGMALLVYRTSWVSGLFRTTFFMPVVIAMGVASTLFKIIYNQDYGLLNSVLGFFGLGPISFLSDASLAMYGIMLLGMWKSAGFFMIIFVAGLNGIPGDLYEAAEVEGATRIRKFVHITLPLLRRTMTFVVIITTMDALKIFVPVQLVTGGGPADSTTTSVLFIYETAFQQMEMGYGTAAAFILFVIVMCISVVQLRLFRSNVEY</sequence>
<dbReference type="SUPFAM" id="SSF161098">
    <property type="entry name" value="MetI-like"/>
    <property type="match status" value="1"/>
</dbReference>
<dbReference type="GO" id="GO:0005886">
    <property type="term" value="C:plasma membrane"/>
    <property type="evidence" value="ECO:0007669"/>
    <property type="project" value="UniProtKB-SubCell"/>
</dbReference>
<dbReference type="OrthoDB" id="9788108at2"/>
<dbReference type="PROSITE" id="PS50928">
    <property type="entry name" value="ABC_TM1"/>
    <property type="match status" value="1"/>
</dbReference>
<comment type="caution">
    <text evidence="9">The sequence shown here is derived from an EMBL/GenBank/DDBJ whole genome shotgun (WGS) entry which is preliminary data.</text>
</comment>
<keyword evidence="4 7" id="KW-0812">Transmembrane</keyword>
<evidence type="ECO:0000256" key="5">
    <source>
        <dbReference type="ARBA" id="ARBA00022989"/>
    </source>
</evidence>
<organism evidence="9 10">
    <name type="scientific">Cohnella phaseoli</name>
    <dbReference type="NCBI Taxonomy" id="456490"/>
    <lineage>
        <taxon>Bacteria</taxon>
        <taxon>Bacillati</taxon>
        <taxon>Bacillota</taxon>
        <taxon>Bacilli</taxon>
        <taxon>Bacillales</taxon>
        <taxon>Paenibacillaceae</taxon>
        <taxon>Cohnella</taxon>
    </lineage>
</organism>
<evidence type="ECO:0000259" key="8">
    <source>
        <dbReference type="PROSITE" id="PS50928"/>
    </source>
</evidence>
<evidence type="ECO:0000313" key="9">
    <source>
        <dbReference type="EMBL" id="RED64332.1"/>
    </source>
</evidence>
<accession>A0A3D9IRG3</accession>
<evidence type="ECO:0000256" key="3">
    <source>
        <dbReference type="ARBA" id="ARBA00022475"/>
    </source>
</evidence>
<dbReference type="AlphaFoldDB" id="A0A3D9IRG3"/>
<evidence type="ECO:0000256" key="7">
    <source>
        <dbReference type="RuleBase" id="RU363032"/>
    </source>
</evidence>
<dbReference type="PANTHER" id="PTHR30193:SF37">
    <property type="entry name" value="INNER MEMBRANE ABC TRANSPORTER PERMEASE PROTEIN YCJO"/>
    <property type="match status" value="1"/>
</dbReference>
<gene>
    <name evidence="9" type="ORF">DFP98_1234</name>
</gene>
<proteinExistence type="inferred from homology"/>
<protein>
    <submittedName>
        <fullName evidence="9">Carbohydrate ABC transporter membrane protein 1 (CUT1 family)</fullName>
    </submittedName>
</protein>
<dbReference type="Pfam" id="PF00528">
    <property type="entry name" value="BPD_transp_1"/>
    <property type="match status" value="1"/>
</dbReference>
<dbReference type="RefSeq" id="WP_116063324.1">
    <property type="nucleotide sequence ID" value="NZ_QRDZ01000023.1"/>
</dbReference>
<feature type="transmembrane region" description="Helical" evidence="7">
    <location>
        <begin position="14"/>
        <end position="35"/>
    </location>
</feature>
<name>A0A3D9IRG3_9BACL</name>
<keyword evidence="2 7" id="KW-0813">Transport</keyword>
<evidence type="ECO:0000256" key="2">
    <source>
        <dbReference type="ARBA" id="ARBA00022448"/>
    </source>
</evidence>
<dbReference type="Gene3D" id="1.10.3720.10">
    <property type="entry name" value="MetI-like"/>
    <property type="match status" value="1"/>
</dbReference>
<evidence type="ECO:0000256" key="6">
    <source>
        <dbReference type="ARBA" id="ARBA00023136"/>
    </source>
</evidence>
<feature type="transmembrane region" description="Helical" evidence="7">
    <location>
        <begin position="161"/>
        <end position="183"/>
    </location>
</feature>
<dbReference type="InterPro" id="IPR000515">
    <property type="entry name" value="MetI-like"/>
</dbReference>
<evidence type="ECO:0000256" key="1">
    <source>
        <dbReference type="ARBA" id="ARBA00004651"/>
    </source>
</evidence>